<dbReference type="SUPFAM" id="SSF56672">
    <property type="entry name" value="DNA/RNA polymerases"/>
    <property type="match status" value="1"/>
</dbReference>
<dbReference type="CDD" id="cd01646">
    <property type="entry name" value="RT_Bac_retron_I"/>
    <property type="match status" value="1"/>
</dbReference>
<sequence>MPQIIELPSADARVHLLKGSSYFNGDFPRYISFEPVLQAVAAVLNGGDYHGFKSAKPYELPNVNYSFTANKDGRLAWRPLELIHPALYVSLVNALTTEANWATVQHRMESFKGGVVECCSSPVVSSDHQTDVAAQILSWWQAVEQKSLAYSLEYTYLLHTDVTDCYGALYTHSIPWALHGLPAAKDGKKDASLLGNVVDSHIQAGRYGQTNGIPQGSVLMDFVAEIVLGYVDSMISDALGNPADVRILRYRDDYRIFSNNQERGEEVLKTVSDKLRSVGMRLGVSKTIGCSNVVEGSVKPDKLAGIELQDLGSANAKTIQKQLLRLHAFGRRYPNSGALKRLVSEFHSSIAKQTDCPDDLDVQVAIATDIAYTSPSTIPAVAGILSYLISLAPIGEKSGLWSRVRGKMARVPYNGYLEVWMQRVIKPKSLGIAFESEEPICRIVNGESPAIWDCTWISSTALKSAIDVTKLVISDPIEVLEVVQPEEVELFKQNAFSY</sequence>
<protein>
    <recommendedName>
        <fullName evidence="1">Reverse transcriptase domain-containing protein</fullName>
    </recommendedName>
</protein>
<name>A0A916SH32_9BURK</name>
<organism evidence="2 3">
    <name type="scientific">Polaromonas eurypsychrophila</name>
    <dbReference type="NCBI Taxonomy" id="1614635"/>
    <lineage>
        <taxon>Bacteria</taxon>
        <taxon>Pseudomonadati</taxon>
        <taxon>Pseudomonadota</taxon>
        <taxon>Betaproteobacteria</taxon>
        <taxon>Burkholderiales</taxon>
        <taxon>Comamonadaceae</taxon>
        <taxon>Polaromonas</taxon>
    </lineage>
</organism>
<accession>A0A916SH32</accession>
<reference evidence="2" key="1">
    <citation type="journal article" date="2014" name="Int. J. Syst. Evol. Microbiol.">
        <title>Complete genome sequence of Corynebacterium casei LMG S-19264T (=DSM 44701T), isolated from a smear-ripened cheese.</title>
        <authorList>
            <consortium name="US DOE Joint Genome Institute (JGI-PGF)"/>
            <person name="Walter F."/>
            <person name="Albersmeier A."/>
            <person name="Kalinowski J."/>
            <person name="Ruckert C."/>
        </authorList>
    </citation>
    <scope>NUCLEOTIDE SEQUENCE</scope>
    <source>
        <strain evidence="2">CGMCC 1.15322</strain>
    </source>
</reference>
<dbReference type="InterPro" id="IPR000477">
    <property type="entry name" value="RT_dom"/>
</dbReference>
<dbReference type="EMBL" id="BMIG01000007">
    <property type="protein sequence ID" value="GGB00279.1"/>
    <property type="molecule type" value="Genomic_DNA"/>
</dbReference>
<proteinExistence type="predicted"/>
<dbReference type="PROSITE" id="PS50878">
    <property type="entry name" value="RT_POL"/>
    <property type="match status" value="1"/>
</dbReference>
<evidence type="ECO:0000313" key="3">
    <source>
        <dbReference type="Proteomes" id="UP000620596"/>
    </source>
</evidence>
<dbReference type="InterPro" id="IPR043502">
    <property type="entry name" value="DNA/RNA_pol_sf"/>
</dbReference>
<evidence type="ECO:0000259" key="1">
    <source>
        <dbReference type="PROSITE" id="PS50878"/>
    </source>
</evidence>
<keyword evidence="3" id="KW-1185">Reference proteome</keyword>
<dbReference type="Pfam" id="PF00078">
    <property type="entry name" value="RVT_1"/>
    <property type="match status" value="1"/>
</dbReference>
<feature type="domain" description="Reverse transcriptase" evidence="1">
    <location>
        <begin position="1"/>
        <end position="308"/>
    </location>
</feature>
<reference evidence="2" key="2">
    <citation type="submission" date="2020-09" db="EMBL/GenBank/DDBJ databases">
        <authorList>
            <person name="Sun Q."/>
            <person name="Zhou Y."/>
        </authorList>
    </citation>
    <scope>NUCLEOTIDE SEQUENCE</scope>
    <source>
        <strain evidence="2">CGMCC 1.15322</strain>
    </source>
</reference>
<gene>
    <name evidence="2" type="ORF">GCM10011496_21640</name>
</gene>
<dbReference type="AlphaFoldDB" id="A0A916SH32"/>
<dbReference type="RefSeq" id="WP_188708528.1">
    <property type="nucleotide sequence ID" value="NZ_BMIG01000007.1"/>
</dbReference>
<comment type="caution">
    <text evidence="2">The sequence shown here is derived from an EMBL/GenBank/DDBJ whole genome shotgun (WGS) entry which is preliminary data.</text>
</comment>
<evidence type="ECO:0000313" key="2">
    <source>
        <dbReference type="EMBL" id="GGB00279.1"/>
    </source>
</evidence>
<dbReference type="Proteomes" id="UP000620596">
    <property type="component" value="Unassembled WGS sequence"/>
</dbReference>